<feature type="domain" description="ABC transporter" evidence="1">
    <location>
        <begin position="21"/>
        <end position="104"/>
    </location>
</feature>
<organism evidence="2 3">
    <name type="scientific">Hallella faecis</name>
    <dbReference type="NCBI Taxonomy" id="2841596"/>
    <lineage>
        <taxon>Bacteria</taxon>
        <taxon>Pseudomonadati</taxon>
        <taxon>Bacteroidota</taxon>
        <taxon>Bacteroidia</taxon>
        <taxon>Bacteroidales</taxon>
        <taxon>Prevotellaceae</taxon>
        <taxon>Hallella</taxon>
    </lineage>
</organism>
<keyword evidence="3" id="KW-1185">Reference proteome</keyword>
<reference evidence="2 3" key="1">
    <citation type="submission" date="2024-04" db="EMBL/GenBank/DDBJ databases">
        <title>Human intestinal bacterial collection.</title>
        <authorList>
            <person name="Pauvert C."/>
            <person name="Hitch T.C.A."/>
            <person name="Clavel T."/>
        </authorList>
    </citation>
    <scope>NUCLEOTIDE SEQUENCE [LARGE SCALE GENOMIC DNA]</scope>
    <source>
        <strain evidence="2 3">CLA-AA-H145</strain>
    </source>
</reference>
<comment type="caution">
    <text evidence="2">The sequence shown here is derived from an EMBL/GenBank/DDBJ whole genome shotgun (WGS) entry which is preliminary data.</text>
</comment>
<sequence>MLEFKNVSVRLTPERLSPAFSLAMDGGEVACLSGGAGTGKSLVLMAILGLVPLASGYITIDGELVTPGSSAYFRRLIAYVPQRMPSVRMKVGQLFGELIGLSVHAGDDLDLVALRKRWSALGLPADLDERWTTDVDAPLLRTAMLAAVPLLHKPIVLVDDPAPQVVAHGALQELAASGVEVLFATRQDGLPCHKIVKL</sequence>
<accession>A0ABV1FRW8</accession>
<dbReference type="InterPro" id="IPR003439">
    <property type="entry name" value="ABC_transporter-like_ATP-bd"/>
</dbReference>
<dbReference type="Gene3D" id="3.40.50.300">
    <property type="entry name" value="P-loop containing nucleotide triphosphate hydrolases"/>
    <property type="match status" value="1"/>
</dbReference>
<dbReference type="EMBL" id="JBBNFP010000031">
    <property type="protein sequence ID" value="MEQ2487084.1"/>
    <property type="molecule type" value="Genomic_DNA"/>
</dbReference>
<dbReference type="GO" id="GO:0005524">
    <property type="term" value="F:ATP binding"/>
    <property type="evidence" value="ECO:0007669"/>
    <property type="project" value="UniProtKB-KW"/>
</dbReference>
<evidence type="ECO:0000313" key="3">
    <source>
        <dbReference type="Proteomes" id="UP001487296"/>
    </source>
</evidence>
<dbReference type="RefSeq" id="WP_215760118.1">
    <property type="nucleotide sequence ID" value="NZ_JAHKBE010000030.1"/>
</dbReference>
<evidence type="ECO:0000313" key="2">
    <source>
        <dbReference type="EMBL" id="MEQ2487084.1"/>
    </source>
</evidence>
<proteinExistence type="predicted"/>
<name>A0ABV1FRW8_9BACT</name>
<keyword evidence="2" id="KW-0067">ATP-binding</keyword>
<evidence type="ECO:0000259" key="1">
    <source>
        <dbReference type="Pfam" id="PF00005"/>
    </source>
</evidence>
<dbReference type="InterPro" id="IPR027417">
    <property type="entry name" value="P-loop_NTPase"/>
</dbReference>
<gene>
    <name evidence="2" type="ORF">AAAT34_08455</name>
</gene>
<dbReference type="SUPFAM" id="SSF52540">
    <property type="entry name" value="P-loop containing nucleoside triphosphate hydrolases"/>
    <property type="match status" value="1"/>
</dbReference>
<dbReference type="Proteomes" id="UP001487296">
    <property type="component" value="Unassembled WGS sequence"/>
</dbReference>
<protein>
    <submittedName>
        <fullName evidence="2">ATP-binding cassette domain-containing protein</fullName>
    </submittedName>
</protein>
<dbReference type="Pfam" id="PF00005">
    <property type="entry name" value="ABC_tran"/>
    <property type="match status" value="1"/>
</dbReference>
<dbReference type="PANTHER" id="PTHR43119">
    <property type="entry name" value="ABC TRANSPORT PROTEIN ATP-BINDING COMPONENT-RELATED"/>
    <property type="match status" value="1"/>
</dbReference>
<dbReference type="PANTHER" id="PTHR43119:SF1">
    <property type="entry name" value="ABC TRANSPORTER DOMAIN-CONTAINING PROTEIN"/>
    <property type="match status" value="1"/>
</dbReference>
<keyword evidence="2" id="KW-0547">Nucleotide-binding</keyword>